<protein>
    <submittedName>
        <fullName evidence="4">Phosphoribosyltransferase</fullName>
    </submittedName>
</protein>
<dbReference type="Pfam" id="PF18912">
    <property type="entry name" value="DZR_2"/>
    <property type="match status" value="1"/>
</dbReference>
<evidence type="ECO:0000256" key="1">
    <source>
        <dbReference type="ARBA" id="ARBA00008007"/>
    </source>
</evidence>
<name>A0A0G0RL10_9BACT</name>
<gene>
    <name evidence="4" type="ORF">UT84_C0010G0004</name>
</gene>
<dbReference type="AlphaFoldDB" id="A0A0G0RL10"/>
<dbReference type="PATRIC" id="fig|1618405.3.peg.502"/>
<reference evidence="4 5" key="1">
    <citation type="journal article" date="2015" name="Nature">
        <title>rRNA introns, odd ribosomes, and small enigmatic genomes across a large radiation of phyla.</title>
        <authorList>
            <person name="Brown C.T."/>
            <person name="Hug L.A."/>
            <person name="Thomas B.C."/>
            <person name="Sharon I."/>
            <person name="Castelle C.J."/>
            <person name="Singh A."/>
            <person name="Wilkins M.J."/>
            <person name="Williams K.H."/>
            <person name="Banfield J.F."/>
        </authorList>
    </citation>
    <scope>NUCLEOTIDE SEQUENCE [LARGE SCALE GENOMIC DNA]</scope>
</reference>
<proteinExistence type="inferred from homology"/>
<dbReference type="Proteomes" id="UP000034531">
    <property type="component" value="Unassembled WGS sequence"/>
</dbReference>
<sequence>MDFVLDLLFPKRCVSCGKFGGYICSTCFLKIEFVENPVCPECQRQAIGGRTHPGCSRRFGLDGLVVSCKYRGPIRKAIKKIKYRFAADIHKILVSLIADSIWRFSLPKNIILVPIPLHKLRRNWRGFNQAELLASDLAKRFEENFLPNLLVRTVDTLTQVGLSRDERRKNIKGAFVVNQNLKIKNQNFILVDDVFTTGSTMMEAAKVLKKAGAREVWAMAVALD</sequence>
<dbReference type="Gene3D" id="3.40.50.2020">
    <property type="match status" value="1"/>
</dbReference>
<dbReference type="InterPro" id="IPR000836">
    <property type="entry name" value="PRTase_dom"/>
</dbReference>
<evidence type="ECO:0000313" key="4">
    <source>
        <dbReference type="EMBL" id="KKR50581.1"/>
    </source>
</evidence>
<keyword evidence="4" id="KW-0808">Transferase</keyword>
<comment type="caution">
    <text evidence="4">The sequence shown here is derived from an EMBL/GenBank/DDBJ whole genome shotgun (WGS) entry which is preliminary data.</text>
</comment>
<dbReference type="Pfam" id="PF00156">
    <property type="entry name" value="Pribosyltran"/>
    <property type="match status" value="1"/>
</dbReference>
<dbReference type="PANTHER" id="PTHR47505">
    <property type="entry name" value="DNA UTILIZATION PROTEIN YHGH"/>
    <property type="match status" value="1"/>
</dbReference>
<dbReference type="GO" id="GO:0016757">
    <property type="term" value="F:glycosyltransferase activity"/>
    <property type="evidence" value="ECO:0007669"/>
    <property type="project" value="UniProtKB-KW"/>
</dbReference>
<dbReference type="PANTHER" id="PTHR47505:SF1">
    <property type="entry name" value="DNA UTILIZATION PROTEIN YHGH"/>
    <property type="match status" value="1"/>
</dbReference>
<feature type="domain" description="Double zinc ribbon" evidence="3">
    <location>
        <begin position="4"/>
        <end position="55"/>
    </location>
</feature>
<organism evidence="4 5">
    <name type="scientific">Candidatus Curtissbacteria bacterium GW2011_GWA1_40_16</name>
    <dbReference type="NCBI Taxonomy" id="1618405"/>
    <lineage>
        <taxon>Bacteria</taxon>
        <taxon>Candidatus Curtissiibacteriota</taxon>
    </lineage>
</organism>
<dbReference type="InterPro" id="IPR044005">
    <property type="entry name" value="DZR_2"/>
</dbReference>
<dbReference type="InterPro" id="IPR029057">
    <property type="entry name" value="PRTase-like"/>
</dbReference>
<feature type="domain" description="Phosphoribosyltransferase" evidence="2">
    <location>
        <begin position="167"/>
        <end position="219"/>
    </location>
</feature>
<dbReference type="CDD" id="cd06223">
    <property type="entry name" value="PRTases_typeI"/>
    <property type="match status" value="1"/>
</dbReference>
<comment type="similarity">
    <text evidence="1">Belongs to the ComF/GntX family.</text>
</comment>
<keyword evidence="4" id="KW-0328">Glycosyltransferase</keyword>
<dbReference type="SUPFAM" id="SSF53271">
    <property type="entry name" value="PRTase-like"/>
    <property type="match status" value="1"/>
</dbReference>
<dbReference type="EMBL" id="LBYI01000010">
    <property type="protein sequence ID" value="KKR50581.1"/>
    <property type="molecule type" value="Genomic_DNA"/>
</dbReference>
<evidence type="ECO:0000259" key="3">
    <source>
        <dbReference type="Pfam" id="PF18912"/>
    </source>
</evidence>
<evidence type="ECO:0000259" key="2">
    <source>
        <dbReference type="Pfam" id="PF00156"/>
    </source>
</evidence>
<accession>A0A0G0RL10</accession>
<dbReference type="InterPro" id="IPR051910">
    <property type="entry name" value="ComF/GntX_DNA_util-trans"/>
</dbReference>
<evidence type="ECO:0000313" key="5">
    <source>
        <dbReference type="Proteomes" id="UP000034531"/>
    </source>
</evidence>